<protein>
    <submittedName>
        <fullName evidence="1">Uncharacterized protein</fullName>
    </submittedName>
</protein>
<keyword evidence="2" id="KW-1185">Reference proteome</keyword>
<dbReference type="Proteomes" id="UP000235965">
    <property type="component" value="Unassembled WGS sequence"/>
</dbReference>
<dbReference type="InParanoid" id="A0A2J7PG12"/>
<organism evidence="1 2">
    <name type="scientific">Cryptotermes secundus</name>
    <dbReference type="NCBI Taxonomy" id="105785"/>
    <lineage>
        <taxon>Eukaryota</taxon>
        <taxon>Metazoa</taxon>
        <taxon>Ecdysozoa</taxon>
        <taxon>Arthropoda</taxon>
        <taxon>Hexapoda</taxon>
        <taxon>Insecta</taxon>
        <taxon>Pterygota</taxon>
        <taxon>Neoptera</taxon>
        <taxon>Polyneoptera</taxon>
        <taxon>Dictyoptera</taxon>
        <taxon>Blattodea</taxon>
        <taxon>Blattoidea</taxon>
        <taxon>Termitoidae</taxon>
        <taxon>Kalotermitidae</taxon>
        <taxon>Cryptotermitinae</taxon>
        <taxon>Cryptotermes</taxon>
    </lineage>
</organism>
<evidence type="ECO:0000313" key="2">
    <source>
        <dbReference type="Proteomes" id="UP000235965"/>
    </source>
</evidence>
<comment type="caution">
    <text evidence="1">The sequence shown here is derived from an EMBL/GenBank/DDBJ whole genome shotgun (WGS) entry which is preliminary data.</text>
</comment>
<accession>A0A2J7PG12</accession>
<proteinExistence type="predicted"/>
<gene>
    <name evidence="1" type="ORF">B7P43_G00932</name>
</gene>
<evidence type="ECO:0000313" key="1">
    <source>
        <dbReference type="EMBL" id="PNF15276.1"/>
    </source>
</evidence>
<dbReference type="EMBL" id="NEVH01025635">
    <property type="protein sequence ID" value="PNF15276.1"/>
    <property type="molecule type" value="Genomic_DNA"/>
</dbReference>
<dbReference type="AlphaFoldDB" id="A0A2J7PG12"/>
<sequence>MDQKTKELNWLIGRKSHLSTENKLLIYKTVIKPGCASKSNIAIIQRAQSKILRTITNAPWYVSNHTLHTDLKTPHVTEVIRENSTKYFNKLENHSNQYCNLMKIEDSKEVGHEI</sequence>
<reference evidence="1 2" key="1">
    <citation type="submission" date="2017-12" db="EMBL/GenBank/DDBJ databases">
        <title>Hemimetabolous genomes reveal molecular basis of termite eusociality.</title>
        <authorList>
            <person name="Harrison M.C."/>
            <person name="Jongepier E."/>
            <person name="Robertson H.M."/>
            <person name="Arning N."/>
            <person name="Bitard-Feildel T."/>
            <person name="Chao H."/>
            <person name="Childers C.P."/>
            <person name="Dinh H."/>
            <person name="Doddapaneni H."/>
            <person name="Dugan S."/>
            <person name="Gowin J."/>
            <person name="Greiner C."/>
            <person name="Han Y."/>
            <person name="Hu H."/>
            <person name="Hughes D.S.T."/>
            <person name="Huylmans A.-K."/>
            <person name="Kemena C."/>
            <person name="Kremer L.P.M."/>
            <person name="Lee S.L."/>
            <person name="Lopez-Ezquerra A."/>
            <person name="Mallet L."/>
            <person name="Monroy-Kuhn J.M."/>
            <person name="Moser A."/>
            <person name="Murali S.C."/>
            <person name="Muzny D.M."/>
            <person name="Otani S."/>
            <person name="Piulachs M.-D."/>
            <person name="Poelchau M."/>
            <person name="Qu J."/>
            <person name="Schaub F."/>
            <person name="Wada-Katsumata A."/>
            <person name="Worley K.C."/>
            <person name="Xie Q."/>
            <person name="Ylla G."/>
            <person name="Poulsen M."/>
            <person name="Gibbs R.A."/>
            <person name="Schal C."/>
            <person name="Richards S."/>
            <person name="Belles X."/>
            <person name="Korb J."/>
            <person name="Bornberg-Bauer E."/>
        </authorList>
    </citation>
    <scope>NUCLEOTIDE SEQUENCE [LARGE SCALE GENOMIC DNA]</scope>
    <source>
        <tissue evidence="1">Whole body</tissue>
    </source>
</reference>
<name>A0A2J7PG12_9NEOP</name>